<sequence>MLKILHIHPDSIGDELELEAGDAVLAVNGQPVRDLLDFHLYSGDAVDFLLEVQKKQGELWDLHIERGLDEDLGIEFEHPEPTQCGNNCLFCFVHQLPRGMRRTLYVKDEDYRFSYLYGSYITLTNVGEAEIARIISQKLSPLYVSVHATDDQLRARLLGQKTPAILPLLKRLIDAGIELHTQIVVCPGINDGEQLRKSIIDLQTFYPGVRSLAVVPVGLTGYRRHLPALRVPSREEAAAILDTIDGLQNSFLVRSGSRFVFAADELYLKAQREFPLAPFYEDFPQWENGVGMVAMFRQEAGEALAAAQPLALEEVSLVTGESAAEELRRFAENLRDRTGVHIRVHVVRNTFFGGQVSVTGLLTGRDILEQLRDKPLGEALLLPAVMIKEGEDLLLDDLSLTEMERELGVPVEKVAATPLGLVAGLEVMDEILHGEEP</sequence>
<reference evidence="3 4" key="1">
    <citation type="submission" date="2016-10" db="EMBL/GenBank/DDBJ databases">
        <authorList>
            <person name="de Groot N.N."/>
        </authorList>
    </citation>
    <scope>NUCLEOTIDE SEQUENCE [LARGE SCALE GENOMIC DNA]</scope>
    <source>
        <strain evidence="3 4">DSM 17813</strain>
    </source>
</reference>
<dbReference type="RefSeq" id="WP_052446074.1">
    <property type="nucleotide sequence ID" value="NZ_FNGU01000001.1"/>
</dbReference>
<evidence type="ECO:0000259" key="1">
    <source>
        <dbReference type="Pfam" id="PF04459"/>
    </source>
</evidence>
<dbReference type="OrthoDB" id="9774724at2"/>
<dbReference type="EMBL" id="FNGU01000001">
    <property type="protein sequence ID" value="SDL53287.1"/>
    <property type="molecule type" value="Genomic_DNA"/>
</dbReference>
<dbReference type="InterPro" id="IPR045375">
    <property type="entry name" value="Put_radical_SAM-like_N"/>
</dbReference>
<dbReference type="STRING" id="392333.SAMN05660860_00863"/>
<evidence type="ECO:0000313" key="4">
    <source>
        <dbReference type="Proteomes" id="UP000182146"/>
    </source>
</evidence>
<dbReference type="InterPro" id="IPR036034">
    <property type="entry name" value="PDZ_sf"/>
</dbReference>
<dbReference type="AlphaFoldDB" id="A0A1G9KUW6"/>
<dbReference type="Proteomes" id="UP000182146">
    <property type="component" value="Unassembled WGS sequence"/>
</dbReference>
<proteinExistence type="predicted"/>
<accession>A0A1G9KUW6</accession>
<protein>
    <submittedName>
        <fullName evidence="3">Putative radical SAM enzyme, TIGR03279 family</fullName>
    </submittedName>
</protein>
<evidence type="ECO:0000259" key="2">
    <source>
        <dbReference type="Pfam" id="PF19238"/>
    </source>
</evidence>
<dbReference type="InterPro" id="IPR058240">
    <property type="entry name" value="rSAM_sf"/>
</dbReference>
<dbReference type="Pfam" id="PF19238">
    <property type="entry name" value="Radical_SAM_2"/>
    <property type="match status" value="1"/>
</dbReference>
<feature type="domain" description="DUF512" evidence="1">
    <location>
        <begin position="215"/>
        <end position="414"/>
    </location>
</feature>
<dbReference type="InterPro" id="IPR013785">
    <property type="entry name" value="Aldolase_TIM"/>
</dbReference>
<dbReference type="Gene3D" id="2.30.42.10">
    <property type="match status" value="1"/>
</dbReference>
<dbReference type="SUPFAM" id="SSF102114">
    <property type="entry name" value="Radical SAM enzymes"/>
    <property type="match status" value="1"/>
</dbReference>
<dbReference type="Gene3D" id="3.20.20.70">
    <property type="entry name" value="Aldolase class I"/>
    <property type="match status" value="1"/>
</dbReference>
<dbReference type="Pfam" id="PF04459">
    <property type="entry name" value="DUF512"/>
    <property type="match status" value="1"/>
</dbReference>
<name>A0A1G9KUW6_9BACT</name>
<feature type="domain" description="Putative radical SAM N-terminal" evidence="2">
    <location>
        <begin position="68"/>
        <end position="212"/>
    </location>
</feature>
<organism evidence="3 4">
    <name type="scientific">Geoalkalibacter ferrihydriticus</name>
    <dbReference type="NCBI Taxonomy" id="392333"/>
    <lineage>
        <taxon>Bacteria</taxon>
        <taxon>Pseudomonadati</taxon>
        <taxon>Thermodesulfobacteriota</taxon>
        <taxon>Desulfuromonadia</taxon>
        <taxon>Desulfuromonadales</taxon>
        <taxon>Geoalkalibacteraceae</taxon>
        <taxon>Geoalkalibacter</taxon>
    </lineage>
</organism>
<gene>
    <name evidence="3" type="ORF">SAMN05660860_00863</name>
</gene>
<dbReference type="SUPFAM" id="SSF50156">
    <property type="entry name" value="PDZ domain-like"/>
    <property type="match status" value="1"/>
</dbReference>
<dbReference type="InterPro" id="IPR007549">
    <property type="entry name" value="DUF512"/>
</dbReference>
<evidence type="ECO:0000313" key="3">
    <source>
        <dbReference type="EMBL" id="SDL53287.1"/>
    </source>
</evidence>